<dbReference type="Proteomes" id="UP000283619">
    <property type="component" value="Unassembled WGS sequence"/>
</dbReference>
<evidence type="ECO:0000313" key="2">
    <source>
        <dbReference type="Proteomes" id="UP000283619"/>
    </source>
</evidence>
<accession>A0A423P1G6</accession>
<sequence>MFNYLIDDSGALTGPVEFPLVPGIGLQLPSNAVTLSIELSPAPEGFAWAYDKGSLQQQIDCRGDVYRTDTGIRETWNALGELPEGFTRLPFPGGFHFWLGNAWQVDEAAQLADRKRIVLVKRDALLRDAVLRIAPLQYAEDIGDASHDEQLLLIEWKLYSVELNRIEKASGFPENISWPVVPGAAVAD</sequence>
<proteinExistence type="predicted"/>
<dbReference type="Pfam" id="PF02413">
    <property type="entry name" value="Caudo_TAP"/>
    <property type="match status" value="1"/>
</dbReference>
<dbReference type="RefSeq" id="WP_077571452.1">
    <property type="nucleotide sequence ID" value="NZ_MOBZ01000018.1"/>
</dbReference>
<gene>
    <name evidence="1" type="ORF">BK673_21985</name>
</gene>
<organism evidence="1 2">
    <name type="scientific">Pseudomonas fluorescens</name>
    <dbReference type="NCBI Taxonomy" id="294"/>
    <lineage>
        <taxon>Bacteria</taxon>
        <taxon>Pseudomonadati</taxon>
        <taxon>Pseudomonadota</taxon>
        <taxon>Gammaproteobacteria</taxon>
        <taxon>Pseudomonadales</taxon>
        <taxon>Pseudomonadaceae</taxon>
        <taxon>Pseudomonas</taxon>
    </lineage>
</organism>
<name>A0A423P1G6_PSEFL</name>
<dbReference type="EMBL" id="MOBZ01000018">
    <property type="protein sequence ID" value="ROO04927.1"/>
    <property type="molecule type" value="Genomic_DNA"/>
</dbReference>
<evidence type="ECO:0000313" key="1">
    <source>
        <dbReference type="EMBL" id="ROO04927.1"/>
    </source>
</evidence>
<comment type="caution">
    <text evidence="1">The sequence shown here is derived from an EMBL/GenBank/DDBJ whole genome shotgun (WGS) entry which is preliminary data.</text>
</comment>
<reference evidence="1 2" key="1">
    <citation type="submission" date="2016-10" db="EMBL/GenBank/DDBJ databases">
        <title>Comparative genome analysis of multiple Pseudomonas spp. focuses on biocontrol and plant growth promoting traits.</title>
        <authorList>
            <person name="Tao X.-Y."/>
            <person name="Taylor C.G."/>
        </authorList>
    </citation>
    <scope>NUCLEOTIDE SEQUENCE [LARGE SCALE GENOMIC DNA]</scope>
    <source>
        <strain evidence="1 2">36G2</strain>
    </source>
</reference>
<dbReference type="AlphaFoldDB" id="A0A423P1G6"/>
<dbReference type="InterPro" id="IPR003458">
    <property type="entry name" value="Phage_T4_Gp38_tail_assem"/>
</dbReference>
<protein>
    <submittedName>
        <fullName evidence="1">Phage tail protein</fullName>
    </submittedName>
</protein>